<dbReference type="Pfam" id="PF08806">
    <property type="entry name" value="Sep15_SelM"/>
    <property type="match status" value="1"/>
</dbReference>
<dbReference type="InterPro" id="IPR036249">
    <property type="entry name" value="Thioredoxin-like_sf"/>
</dbReference>
<dbReference type="SUPFAM" id="SSF52833">
    <property type="entry name" value="Thioredoxin-like"/>
    <property type="match status" value="1"/>
</dbReference>
<gene>
    <name evidence="4" type="ORF">CEUSTIGMA_g9533.t1</name>
</gene>
<comment type="caution">
    <text evidence="4">The sequence shown here is derived from an EMBL/GenBank/DDBJ whole genome shotgun (WGS) entry which is preliminary data.</text>
</comment>
<dbReference type="EMBL" id="BEGY01000075">
    <property type="protein sequence ID" value="GAX82105.1"/>
    <property type="molecule type" value="Genomic_DNA"/>
</dbReference>
<evidence type="ECO:0000256" key="1">
    <source>
        <dbReference type="ARBA" id="ARBA00005742"/>
    </source>
</evidence>
<evidence type="ECO:0000259" key="3">
    <source>
        <dbReference type="Pfam" id="PF08806"/>
    </source>
</evidence>
<keyword evidence="2" id="KW-0732">Signal</keyword>
<dbReference type="InterPro" id="IPR014912">
    <property type="entry name" value="Sep15_SelM_dom"/>
</dbReference>
<dbReference type="InterPro" id="IPR038219">
    <property type="entry name" value="Sep15/SelM_sf"/>
</dbReference>
<organism evidence="4 5">
    <name type="scientific">Chlamydomonas eustigma</name>
    <dbReference type="NCBI Taxonomy" id="1157962"/>
    <lineage>
        <taxon>Eukaryota</taxon>
        <taxon>Viridiplantae</taxon>
        <taxon>Chlorophyta</taxon>
        <taxon>core chlorophytes</taxon>
        <taxon>Chlorophyceae</taxon>
        <taxon>CS clade</taxon>
        <taxon>Chlamydomonadales</taxon>
        <taxon>Chlamydomonadaceae</taxon>
        <taxon>Chlamydomonas</taxon>
    </lineage>
</organism>
<evidence type="ECO:0000256" key="2">
    <source>
        <dbReference type="SAM" id="SignalP"/>
    </source>
</evidence>
<dbReference type="Proteomes" id="UP000232323">
    <property type="component" value="Unassembled WGS sequence"/>
</dbReference>
<feature type="domain" description="Selenoprotein F/M" evidence="3">
    <location>
        <begin position="35"/>
        <end position="109"/>
    </location>
</feature>
<protein>
    <recommendedName>
        <fullName evidence="3">Selenoprotein F/M domain-containing protein</fullName>
    </recommendedName>
</protein>
<evidence type="ECO:0000313" key="4">
    <source>
        <dbReference type="EMBL" id="GAX82105.1"/>
    </source>
</evidence>
<keyword evidence="5" id="KW-1185">Reference proteome</keyword>
<accession>A0A250XG98</accession>
<feature type="signal peptide" evidence="2">
    <location>
        <begin position="1"/>
        <end position="23"/>
    </location>
</feature>
<dbReference type="OrthoDB" id="539542at2759"/>
<reference evidence="4 5" key="1">
    <citation type="submission" date="2017-08" db="EMBL/GenBank/DDBJ databases">
        <title>Acidophilic green algal genome provides insights into adaptation to an acidic environment.</title>
        <authorList>
            <person name="Hirooka S."/>
            <person name="Hirose Y."/>
            <person name="Kanesaki Y."/>
            <person name="Higuchi S."/>
            <person name="Fujiwara T."/>
            <person name="Onuma R."/>
            <person name="Era A."/>
            <person name="Ohbayashi R."/>
            <person name="Uzuka A."/>
            <person name="Nozaki H."/>
            <person name="Yoshikawa H."/>
            <person name="Miyagishima S.Y."/>
        </authorList>
    </citation>
    <scope>NUCLEOTIDE SEQUENCE [LARGE SCALE GENOMIC DNA]</scope>
    <source>
        <strain evidence="4 5">NIES-2499</strain>
    </source>
</reference>
<name>A0A250XG98_9CHLO</name>
<proteinExistence type="inferred from homology"/>
<evidence type="ECO:0000313" key="5">
    <source>
        <dbReference type="Proteomes" id="UP000232323"/>
    </source>
</evidence>
<feature type="chain" id="PRO_5012422525" description="Selenoprotein F/M domain-containing protein" evidence="2">
    <location>
        <begin position="24"/>
        <end position="118"/>
    </location>
</feature>
<dbReference type="AlphaFoldDB" id="A0A250XG98"/>
<comment type="similarity">
    <text evidence="1">Belongs to the selenoprotein M/F family.</text>
</comment>
<sequence>MSSNYVLISTYFLSCVLLLGTAAVENAKPIARMEFVSCPGCKLNKLPQVKKFLKEVVEAGEYPGVTVNFIPGRVPELYLYDADGKEVDKMFIERLSFAELNTLVRSKGFRRKGEVDSS</sequence>
<dbReference type="Gene3D" id="3.40.30.50">
    <property type="entry name" value="Sep15/SelM thioredoxin-like domain, active-site redox motif"/>
    <property type="match status" value="1"/>
</dbReference>